<protein>
    <submittedName>
        <fullName evidence="2">Membrane protein</fullName>
    </submittedName>
</protein>
<name>A0AA37T9P9_9GAMM</name>
<gene>
    <name evidence="2" type="ORF">GCM10007877_31220</name>
</gene>
<dbReference type="InterPro" id="IPR021813">
    <property type="entry name" value="DUF3392"/>
</dbReference>
<keyword evidence="1" id="KW-0812">Transmembrane</keyword>
<evidence type="ECO:0000313" key="2">
    <source>
        <dbReference type="EMBL" id="GLS27403.1"/>
    </source>
</evidence>
<feature type="transmembrane region" description="Helical" evidence="1">
    <location>
        <begin position="84"/>
        <end position="104"/>
    </location>
</feature>
<proteinExistence type="predicted"/>
<sequence>MNTILYYLSKVGQAFYPWSSEIAMAFLACLLVLLGSDINRFIRKQLANSHFILRTSVFILINAFGYGAFLIATAPWLARLIRATPAHWLCLTVIIGFIALGMWAEKKRYA</sequence>
<evidence type="ECO:0000256" key="1">
    <source>
        <dbReference type="SAM" id="Phobius"/>
    </source>
</evidence>
<feature type="transmembrane region" description="Helical" evidence="1">
    <location>
        <begin position="15"/>
        <end position="36"/>
    </location>
</feature>
<keyword evidence="1" id="KW-1133">Transmembrane helix</keyword>
<feature type="transmembrane region" description="Helical" evidence="1">
    <location>
        <begin position="57"/>
        <end position="78"/>
    </location>
</feature>
<keyword evidence="3" id="KW-1185">Reference proteome</keyword>
<keyword evidence="1" id="KW-0472">Membrane</keyword>
<dbReference type="Pfam" id="PF11872">
    <property type="entry name" value="DUF3392"/>
    <property type="match status" value="1"/>
</dbReference>
<organism evidence="2 3">
    <name type="scientific">Marinibactrum halimedae</name>
    <dbReference type="NCBI Taxonomy" id="1444977"/>
    <lineage>
        <taxon>Bacteria</taxon>
        <taxon>Pseudomonadati</taxon>
        <taxon>Pseudomonadota</taxon>
        <taxon>Gammaproteobacteria</taxon>
        <taxon>Cellvibrionales</taxon>
        <taxon>Cellvibrionaceae</taxon>
        <taxon>Marinibactrum</taxon>
    </lineage>
</organism>
<accession>A0AA37T9P9</accession>
<dbReference type="Proteomes" id="UP001156870">
    <property type="component" value="Unassembled WGS sequence"/>
</dbReference>
<reference evidence="2 3" key="1">
    <citation type="journal article" date="2014" name="Int. J. Syst. Evol. Microbiol.">
        <title>Complete genome sequence of Corynebacterium casei LMG S-19264T (=DSM 44701T), isolated from a smear-ripened cheese.</title>
        <authorList>
            <consortium name="US DOE Joint Genome Institute (JGI-PGF)"/>
            <person name="Walter F."/>
            <person name="Albersmeier A."/>
            <person name="Kalinowski J."/>
            <person name="Ruckert C."/>
        </authorList>
    </citation>
    <scope>NUCLEOTIDE SEQUENCE [LARGE SCALE GENOMIC DNA]</scope>
    <source>
        <strain evidence="2 3">NBRC 110095</strain>
    </source>
</reference>
<dbReference type="EMBL" id="BSPD01000077">
    <property type="protein sequence ID" value="GLS27403.1"/>
    <property type="molecule type" value="Genomic_DNA"/>
</dbReference>
<dbReference type="AlphaFoldDB" id="A0AA37T9P9"/>
<comment type="caution">
    <text evidence="2">The sequence shown here is derived from an EMBL/GenBank/DDBJ whole genome shotgun (WGS) entry which is preliminary data.</text>
</comment>
<evidence type="ECO:0000313" key="3">
    <source>
        <dbReference type="Proteomes" id="UP001156870"/>
    </source>
</evidence>
<dbReference type="RefSeq" id="WP_232595516.1">
    <property type="nucleotide sequence ID" value="NZ_BSPD01000077.1"/>
</dbReference>